<proteinExistence type="predicted"/>
<organism evidence="2 3">
    <name type="scientific">Rhizophlyctis rosea</name>
    <dbReference type="NCBI Taxonomy" id="64517"/>
    <lineage>
        <taxon>Eukaryota</taxon>
        <taxon>Fungi</taxon>
        <taxon>Fungi incertae sedis</taxon>
        <taxon>Chytridiomycota</taxon>
        <taxon>Chytridiomycota incertae sedis</taxon>
        <taxon>Chytridiomycetes</taxon>
        <taxon>Rhizophlyctidales</taxon>
        <taxon>Rhizophlyctidaceae</taxon>
        <taxon>Rhizophlyctis</taxon>
    </lineage>
</organism>
<evidence type="ECO:0000313" key="3">
    <source>
        <dbReference type="Proteomes" id="UP001212841"/>
    </source>
</evidence>
<keyword evidence="3" id="KW-1185">Reference proteome</keyword>
<accession>A0AAD5X495</accession>
<evidence type="ECO:0000313" key="2">
    <source>
        <dbReference type="EMBL" id="KAJ3050126.1"/>
    </source>
</evidence>
<dbReference type="AlphaFoldDB" id="A0AAD5X495"/>
<evidence type="ECO:0000256" key="1">
    <source>
        <dbReference type="SAM" id="MobiDB-lite"/>
    </source>
</evidence>
<dbReference type="EMBL" id="JADGJD010000551">
    <property type="protein sequence ID" value="KAJ3050126.1"/>
    <property type="molecule type" value="Genomic_DNA"/>
</dbReference>
<feature type="region of interest" description="Disordered" evidence="1">
    <location>
        <begin position="1"/>
        <end position="20"/>
    </location>
</feature>
<comment type="caution">
    <text evidence="2">The sequence shown here is derived from an EMBL/GenBank/DDBJ whole genome shotgun (WGS) entry which is preliminary data.</text>
</comment>
<dbReference type="Proteomes" id="UP001212841">
    <property type="component" value="Unassembled WGS sequence"/>
</dbReference>
<feature type="compositionally biased region" description="Polar residues" evidence="1">
    <location>
        <begin position="1"/>
        <end position="10"/>
    </location>
</feature>
<feature type="region of interest" description="Disordered" evidence="1">
    <location>
        <begin position="188"/>
        <end position="247"/>
    </location>
</feature>
<feature type="compositionally biased region" description="Polar residues" evidence="1">
    <location>
        <begin position="208"/>
        <end position="219"/>
    </location>
</feature>
<gene>
    <name evidence="2" type="ORF">HK097_008902</name>
</gene>
<sequence>MLGASNSTRSEAGMKDGNGKAWDGVWHITSQSHTALIHPPPTSCLPPYFILQSILACTFNQITLDSYGQRAIPPGGHQAHRQQHLTFGLTPPNPQTTPYYPPYPAPVEDDNDDIGVPESEVPKRHFRNFFHRNPCSGWRTDWVLDANIEAHPHIADYTYKVPPDIKGFEPDRLYVNKFKYSRIASLGTDTVDRPTHPVPAHPGEAGAGSSSSQFVNSVPPSGPRFSRPQQHHPIATSSTHYGLLNRL</sequence>
<name>A0AAD5X495_9FUNG</name>
<protein>
    <submittedName>
        <fullName evidence="2">Uncharacterized protein</fullName>
    </submittedName>
</protein>
<reference evidence="2" key="1">
    <citation type="submission" date="2020-05" db="EMBL/GenBank/DDBJ databases">
        <title>Phylogenomic resolution of chytrid fungi.</title>
        <authorList>
            <person name="Stajich J.E."/>
            <person name="Amses K."/>
            <person name="Simmons R."/>
            <person name="Seto K."/>
            <person name="Myers J."/>
            <person name="Bonds A."/>
            <person name="Quandt C.A."/>
            <person name="Barry K."/>
            <person name="Liu P."/>
            <person name="Grigoriev I."/>
            <person name="Longcore J.E."/>
            <person name="James T.Y."/>
        </authorList>
    </citation>
    <scope>NUCLEOTIDE SEQUENCE</scope>
    <source>
        <strain evidence="2">JEL0318</strain>
    </source>
</reference>